<keyword evidence="2" id="KW-1185">Reference proteome</keyword>
<protein>
    <submittedName>
        <fullName evidence="1">Uncharacterized protein</fullName>
    </submittedName>
</protein>
<evidence type="ECO:0000313" key="2">
    <source>
        <dbReference type="Proteomes" id="UP000051870"/>
    </source>
</evidence>
<reference evidence="2" key="1">
    <citation type="submission" date="2015-09" db="EMBL/GenBank/DDBJ databases">
        <authorList>
            <person name="Rodrigo-Torres Lidia"/>
            <person name="Arahal R.David."/>
        </authorList>
    </citation>
    <scope>NUCLEOTIDE SEQUENCE [LARGE SCALE GENOMIC DNA]</scope>
    <source>
        <strain evidence="2">CECT 7735</strain>
    </source>
</reference>
<gene>
    <name evidence="1" type="ORF">PH7735_03926</name>
</gene>
<dbReference type="AlphaFoldDB" id="A0A0P1IR74"/>
<dbReference type="RefSeq" id="WP_158503275.1">
    <property type="nucleotide sequence ID" value="NZ_CYTW01000007.1"/>
</dbReference>
<name>A0A0P1IR74_9RHOB</name>
<dbReference type="Proteomes" id="UP000051870">
    <property type="component" value="Unassembled WGS sequence"/>
</dbReference>
<dbReference type="GeneID" id="83883120"/>
<sequence length="47" mass="5411">MGTLTGWNAIPAFLDRYDSHSISGSDYDQFWEGETYIFEKTFRSGRG</sequence>
<organism evidence="1 2">
    <name type="scientific">Shimia thalassica</name>
    <dbReference type="NCBI Taxonomy" id="1715693"/>
    <lineage>
        <taxon>Bacteria</taxon>
        <taxon>Pseudomonadati</taxon>
        <taxon>Pseudomonadota</taxon>
        <taxon>Alphaproteobacteria</taxon>
        <taxon>Rhodobacterales</taxon>
        <taxon>Roseobacteraceae</taxon>
    </lineage>
</organism>
<dbReference type="EMBL" id="CYTW01000007">
    <property type="protein sequence ID" value="CUK14496.1"/>
    <property type="molecule type" value="Genomic_DNA"/>
</dbReference>
<proteinExistence type="predicted"/>
<accession>A0A0P1IR74</accession>
<evidence type="ECO:0000313" key="1">
    <source>
        <dbReference type="EMBL" id="CUK14496.1"/>
    </source>
</evidence>